<comment type="caution">
    <text evidence="2">The sequence shown here is derived from an EMBL/GenBank/DDBJ whole genome shotgun (WGS) entry which is preliminary data.</text>
</comment>
<feature type="compositionally biased region" description="Acidic residues" evidence="1">
    <location>
        <begin position="108"/>
        <end position="117"/>
    </location>
</feature>
<feature type="compositionally biased region" description="Basic and acidic residues" evidence="1">
    <location>
        <begin position="59"/>
        <end position="74"/>
    </location>
</feature>
<name>A0AAW0P951_9GOBI</name>
<evidence type="ECO:0000256" key="1">
    <source>
        <dbReference type="SAM" id="MobiDB-lite"/>
    </source>
</evidence>
<dbReference type="GO" id="GO:0034457">
    <property type="term" value="C:Mpp10 complex"/>
    <property type="evidence" value="ECO:0007669"/>
    <property type="project" value="InterPro"/>
</dbReference>
<evidence type="ECO:0000313" key="2">
    <source>
        <dbReference type="EMBL" id="KAK7913232.1"/>
    </source>
</evidence>
<dbReference type="GO" id="GO:0005732">
    <property type="term" value="C:sno(s)RNA-containing ribonucleoprotein complex"/>
    <property type="evidence" value="ECO:0007669"/>
    <property type="project" value="InterPro"/>
</dbReference>
<feature type="compositionally biased region" description="Basic and acidic residues" evidence="1">
    <location>
        <begin position="98"/>
        <end position="107"/>
    </location>
</feature>
<feature type="compositionally biased region" description="Basic and acidic residues" evidence="1">
    <location>
        <begin position="7"/>
        <end position="16"/>
    </location>
</feature>
<dbReference type="EMBL" id="JBBPFD010000009">
    <property type="protein sequence ID" value="KAK7913232.1"/>
    <property type="molecule type" value="Genomic_DNA"/>
</dbReference>
<dbReference type="Proteomes" id="UP001460270">
    <property type="component" value="Unassembled WGS sequence"/>
</dbReference>
<dbReference type="InterPro" id="IPR012173">
    <property type="entry name" value="Mpp10"/>
</dbReference>
<proteinExistence type="predicted"/>
<accession>A0AAW0P951</accession>
<evidence type="ECO:0000313" key="3">
    <source>
        <dbReference type="Proteomes" id="UP001460270"/>
    </source>
</evidence>
<evidence type="ECO:0008006" key="4">
    <source>
        <dbReference type="Google" id="ProtNLM"/>
    </source>
</evidence>
<dbReference type="Pfam" id="PF04006">
    <property type="entry name" value="Mpp10"/>
    <property type="match status" value="1"/>
</dbReference>
<dbReference type="GO" id="GO:0006364">
    <property type="term" value="P:rRNA processing"/>
    <property type="evidence" value="ECO:0007669"/>
    <property type="project" value="InterPro"/>
</dbReference>
<organism evidence="2 3">
    <name type="scientific">Mugilogobius chulae</name>
    <name type="common">yellowstripe goby</name>
    <dbReference type="NCBI Taxonomy" id="88201"/>
    <lineage>
        <taxon>Eukaryota</taxon>
        <taxon>Metazoa</taxon>
        <taxon>Chordata</taxon>
        <taxon>Craniata</taxon>
        <taxon>Vertebrata</taxon>
        <taxon>Euteleostomi</taxon>
        <taxon>Actinopterygii</taxon>
        <taxon>Neopterygii</taxon>
        <taxon>Teleostei</taxon>
        <taxon>Neoteleostei</taxon>
        <taxon>Acanthomorphata</taxon>
        <taxon>Gobiaria</taxon>
        <taxon>Gobiiformes</taxon>
        <taxon>Gobioidei</taxon>
        <taxon>Gobiidae</taxon>
        <taxon>Gobionellinae</taxon>
        <taxon>Mugilogobius</taxon>
    </lineage>
</organism>
<protein>
    <recommendedName>
        <fullName evidence="4">Spt6 acidic N-terminal domain-containing protein</fullName>
    </recommendedName>
</protein>
<reference evidence="3" key="1">
    <citation type="submission" date="2024-04" db="EMBL/GenBank/DDBJ databases">
        <title>Salinicola lusitanus LLJ914,a marine bacterium isolated from the Okinawa Trough.</title>
        <authorList>
            <person name="Li J."/>
        </authorList>
    </citation>
    <scope>NUCLEOTIDE SEQUENCE [LARGE SCALE GENOMIC DNA]</scope>
</reference>
<keyword evidence="3" id="KW-1185">Reference proteome</keyword>
<dbReference type="AlphaFoldDB" id="A0AAW0P951"/>
<gene>
    <name evidence="2" type="ORF">WMY93_013443</name>
</gene>
<feature type="region of interest" description="Disordered" evidence="1">
    <location>
        <begin position="1"/>
        <end position="145"/>
    </location>
</feature>
<sequence length="145" mass="17104">MESFLDDMDKREGKDNENEEDVDYFQDLPSDEEDELSLEPKILSQKKKKISAKSSRNLKYKDYFDPVEGEMVKADDDEDQDGEDDDFEDDEDGEFESDEQRRKMMRDDESEGEDMEEIFGGKSAKSDQNHHLKKDKRRYCNSCND</sequence>
<feature type="compositionally biased region" description="Acidic residues" evidence="1">
    <location>
        <begin position="17"/>
        <end position="37"/>
    </location>
</feature>
<feature type="compositionally biased region" description="Acidic residues" evidence="1">
    <location>
        <begin position="75"/>
        <end position="97"/>
    </location>
</feature>